<comment type="caution">
    <text evidence="1">The sequence shown here is derived from an EMBL/GenBank/DDBJ whole genome shotgun (WGS) entry which is preliminary data.</text>
</comment>
<dbReference type="CDD" id="cd09917">
    <property type="entry name" value="F-box_SF"/>
    <property type="match status" value="1"/>
</dbReference>
<organism evidence="1">
    <name type="scientific">Psilocybe cubensis</name>
    <name type="common">Psychedelic mushroom</name>
    <name type="synonym">Stropharia cubensis</name>
    <dbReference type="NCBI Taxonomy" id="181762"/>
    <lineage>
        <taxon>Eukaryota</taxon>
        <taxon>Fungi</taxon>
        <taxon>Dikarya</taxon>
        <taxon>Basidiomycota</taxon>
        <taxon>Agaricomycotina</taxon>
        <taxon>Agaricomycetes</taxon>
        <taxon>Agaricomycetidae</taxon>
        <taxon>Agaricales</taxon>
        <taxon>Agaricineae</taxon>
        <taxon>Strophariaceae</taxon>
        <taxon>Psilocybe</taxon>
    </lineage>
</organism>
<reference evidence="1" key="1">
    <citation type="submission" date="2021-02" db="EMBL/GenBank/DDBJ databases">
        <title>Psilocybe cubensis genome.</title>
        <authorList>
            <person name="Mckernan K.J."/>
            <person name="Crawford S."/>
            <person name="Trippe A."/>
            <person name="Kane L.T."/>
            <person name="Mclaughlin S."/>
        </authorList>
    </citation>
    <scope>NUCLEOTIDE SEQUENCE [LARGE SCALE GENOMIC DNA]</scope>
    <source>
        <strain evidence="1">MGC-MH-2018</strain>
    </source>
</reference>
<dbReference type="InterPro" id="IPR036047">
    <property type="entry name" value="F-box-like_dom_sf"/>
</dbReference>
<proteinExistence type="predicted"/>
<dbReference type="AlphaFoldDB" id="A0A8H8CIK1"/>
<gene>
    <name evidence="1" type="ORF">JR316_008893</name>
</gene>
<sequence length="525" mass="60034">MPHFLAKESRTLPPLLRLPDEILEEIVSELDLHRDLVSFGLASRICADLVFPQHTQYRILRMRHSSPNIWAHLARRADLARNVREVHICERSNHYAADHYPTALLDKQLDGNLDNAEESVRIRNLCKALGHMRRLRTFTWSWMHVPGQPRPTSHPAHENAILAIVSQLPQLEHISLQGRFAMHALAAHIDTKGMTYPGWRLNNLRSLSLAGDTWAKLGNSRHIFNLLTKSPNLEYLEVPLEFHHLADCHLPRLKHLKLVLQGGGNLATLDHSRTVFLKNHPSIEVLDWSPIGNPAIPYDSLPNLRSLRSNKQFIKALNDPDFSSKAALLMTPPSTPVTATTNIPSEPVPERPVITRNIENLDIYALDAQMLLDLKCIDRAALRRVNIHFFNDISILHEVAEAFPNIEWLSLPVSHHPTDAQYPVPVTREEWLDILPRFAKLRVFRGVGLWSCVKYDKASMHELIKDLVQICPHLRVLDRLDKYNNLDNFKEIVITRDGEDGEIVNYSIKPKPSRNSFDVMDGMFD</sequence>
<accession>A0A8H8CIK1</accession>
<evidence type="ECO:0000313" key="1">
    <source>
        <dbReference type="EMBL" id="KAG5166803.1"/>
    </source>
</evidence>
<dbReference type="SUPFAM" id="SSF81383">
    <property type="entry name" value="F-box domain"/>
    <property type="match status" value="1"/>
</dbReference>
<name>A0A8H8CIK1_PSICU</name>
<dbReference type="Gene3D" id="3.80.10.10">
    <property type="entry name" value="Ribonuclease Inhibitor"/>
    <property type="match status" value="1"/>
</dbReference>
<dbReference type="SUPFAM" id="SSF52047">
    <property type="entry name" value="RNI-like"/>
    <property type="match status" value="1"/>
</dbReference>
<protein>
    <recommendedName>
        <fullName evidence="2">F-box domain-containing protein</fullName>
    </recommendedName>
</protein>
<dbReference type="EMBL" id="JAFIQS010000008">
    <property type="protein sequence ID" value="KAG5166803.1"/>
    <property type="molecule type" value="Genomic_DNA"/>
</dbReference>
<dbReference type="InterPro" id="IPR032675">
    <property type="entry name" value="LRR_dom_sf"/>
</dbReference>
<evidence type="ECO:0008006" key="2">
    <source>
        <dbReference type="Google" id="ProtNLM"/>
    </source>
</evidence>